<sequence length="148" mass="16845">MSESQDIQYHVRRYYENWFMIDSLYGAWAARRGVQFNTVLVLDIIRENPQGCTQKHICDKTALPKQTVSFLLSGLEKKGYIHRKQNDSDRRGKLVALTSAGEQFAFPLLDELATAEENAYENLTEQQRRAITDGMTSLVEALQGSLAD</sequence>
<dbReference type="PROSITE" id="PS01117">
    <property type="entry name" value="HTH_MARR_1"/>
    <property type="match status" value="1"/>
</dbReference>
<evidence type="ECO:0000256" key="3">
    <source>
        <dbReference type="ARBA" id="ARBA00023163"/>
    </source>
</evidence>
<name>A0A1C6K259_9FIRM</name>
<evidence type="ECO:0000256" key="2">
    <source>
        <dbReference type="ARBA" id="ARBA00023125"/>
    </source>
</evidence>
<accession>A0A1C6K259</accession>
<dbReference type="InterPro" id="IPR036390">
    <property type="entry name" value="WH_DNA-bd_sf"/>
</dbReference>
<dbReference type="GO" id="GO:0003700">
    <property type="term" value="F:DNA-binding transcription factor activity"/>
    <property type="evidence" value="ECO:0007669"/>
    <property type="project" value="InterPro"/>
</dbReference>
<dbReference type="GO" id="GO:0003677">
    <property type="term" value="F:DNA binding"/>
    <property type="evidence" value="ECO:0007669"/>
    <property type="project" value="UniProtKB-KW"/>
</dbReference>
<reference evidence="5" key="1">
    <citation type="submission" date="2015-09" db="EMBL/GenBank/DDBJ databases">
        <authorList>
            <consortium name="Pathogen Informatics"/>
        </authorList>
    </citation>
    <scope>NUCLEOTIDE SEQUENCE</scope>
    <source>
        <strain evidence="5">2789STDY5834896</strain>
    </source>
</reference>
<dbReference type="Gene3D" id="1.10.10.10">
    <property type="entry name" value="Winged helix-like DNA-binding domain superfamily/Winged helix DNA-binding domain"/>
    <property type="match status" value="1"/>
</dbReference>
<organism evidence="5">
    <name type="scientific">uncultured Anaerotruncus sp</name>
    <dbReference type="NCBI Taxonomy" id="905011"/>
    <lineage>
        <taxon>Bacteria</taxon>
        <taxon>Bacillati</taxon>
        <taxon>Bacillota</taxon>
        <taxon>Clostridia</taxon>
        <taxon>Eubacteriales</taxon>
        <taxon>Oscillospiraceae</taxon>
        <taxon>Anaerotruncus</taxon>
        <taxon>environmental samples</taxon>
    </lineage>
</organism>
<dbReference type="SMART" id="SM00347">
    <property type="entry name" value="HTH_MARR"/>
    <property type="match status" value="1"/>
</dbReference>
<keyword evidence="1" id="KW-0805">Transcription regulation</keyword>
<dbReference type="PRINTS" id="PR00598">
    <property type="entry name" value="HTHMARR"/>
</dbReference>
<evidence type="ECO:0000256" key="1">
    <source>
        <dbReference type="ARBA" id="ARBA00023015"/>
    </source>
</evidence>
<dbReference type="PANTHER" id="PTHR33164">
    <property type="entry name" value="TRANSCRIPTIONAL REGULATOR, MARR FAMILY"/>
    <property type="match status" value="1"/>
</dbReference>
<keyword evidence="3" id="KW-0804">Transcription</keyword>
<dbReference type="InterPro" id="IPR000835">
    <property type="entry name" value="HTH_MarR-typ"/>
</dbReference>
<dbReference type="EMBL" id="FMHG01000002">
    <property type="protein sequence ID" value="SCJ88331.1"/>
    <property type="molecule type" value="Genomic_DNA"/>
</dbReference>
<feature type="domain" description="HTH marR-type" evidence="4">
    <location>
        <begin position="1"/>
        <end position="140"/>
    </location>
</feature>
<dbReference type="InterPro" id="IPR039422">
    <property type="entry name" value="MarR/SlyA-like"/>
</dbReference>
<dbReference type="SUPFAM" id="SSF46785">
    <property type="entry name" value="Winged helix' DNA-binding domain"/>
    <property type="match status" value="1"/>
</dbReference>
<dbReference type="InterPro" id="IPR023187">
    <property type="entry name" value="Tscrpt_reg_MarR-type_CS"/>
</dbReference>
<keyword evidence="2 5" id="KW-0238">DNA-binding</keyword>
<dbReference type="Pfam" id="PF12802">
    <property type="entry name" value="MarR_2"/>
    <property type="match status" value="1"/>
</dbReference>
<evidence type="ECO:0000259" key="4">
    <source>
        <dbReference type="PROSITE" id="PS50995"/>
    </source>
</evidence>
<dbReference type="AlphaFoldDB" id="A0A1C6K259"/>
<protein>
    <submittedName>
        <fullName evidence="5">DNA-binding transcriptional activator MhpR</fullName>
    </submittedName>
</protein>
<dbReference type="GO" id="GO:0006950">
    <property type="term" value="P:response to stress"/>
    <property type="evidence" value="ECO:0007669"/>
    <property type="project" value="TreeGrafter"/>
</dbReference>
<gene>
    <name evidence="5" type="ORF">SAMEA3545359_02558</name>
</gene>
<dbReference type="InterPro" id="IPR036388">
    <property type="entry name" value="WH-like_DNA-bd_sf"/>
</dbReference>
<dbReference type="PROSITE" id="PS50995">
    <property type="entry name" value="HTH_MARR_2"/>
    <property type="match status" value="1"/>
</dbReference>
<proteinExistence type="predicted"/>
<evidence type="ECO:0000313" key="5">
    <source>
        <dbReference type="EMBL" id="SCJ88331.1"/>
    </source>
</evidence>
<dbReference type="PANTHER" id="PTHR33164:SF43">
    <property type="entry name" value="HTH-TYPE TRANSCRIPTIONAL REPRESSOR YETL"/>
    <property type="match status" value="1"/>
</dbReference>